<keyword evidence="4" id="KW-1185">Reference proteome</keyword>
<gene>
    <name evidence="3" type="primary">cpaB</name>
    <name evidence="3" type="ORF">AB2Z07_04620</name>
</gene>
<proteinExistence type="predicted"/>
<protein>
    <submittedName>
        <fullName evidence="3">Flp pilus assembly protein CpaB</fullName>
    </submittedName>
</protein>
<dbReference type="EMBL" id="JBFSOO010000003">
    <property type="protein sequence ID" value="MEZ6852821.1"/>
    <property type="molecule type" value="Genomic_DNA"/>
</dbReference>
<dbReference type="NCBIfam" id="TIGR03177">
    <property type="entry name" value="pilus_cpaB"/>
    <property type="match status" value="1"/>
</dbReference>
<keyword evidence="1" id="KW-1133">Transmembrane helix</keyword>
<dbReference type="SMART" id="SM00858">
    <property type="entry name" value="SAF"/>
    <property type="match status" value="1"/>
</dbReference>
<feature type="transmembrane region" description="Helical" evidence="1">
    <location>
        <begin position="6"/>
        <end position="25"/>
    </location>
</feature>
<evidence type="ECO:0000313" key="3">
    <source>
        <dbReference type="EMBL" id="MEZ6852821.1"/>
    </source>
</evidence>
<dbReference type="InterPro" id="IPR013974">
    <property type="entry name" value="SAF"/>
</dbReference>
<dbReference type="Pfam" id="PF16976">
    <property type="entry name" value="RcpC"/>
    <property type="match status" value="1"/>
</dbReference>
<dbReference type="RefSeq" id="WP_371150071.1">
    <property type="nucleotide sequence ID" value="NZ_JBFSOO010000003.1"/>
</dbReference>
<accession>A0ABV4JT18</accession>
<feature type="domain" description="SAF" evidence="2">
    <location>
        <begin position="45"/>
        <end position="107"/>
    </location>
</feature>
<name>A0ABV4JT18_9BACT</name>
<sequence>MNTRRLVIQLSIAIALAVITGYLTINWMQSLPRGDVTKAPTGETVPVVVAKTTIAPGTVINENMITVKNFLENNKPKSAFGSAEDVIGRVTIYTIHTSEIITDTLLASRDVDVGGVGALIPHGKRAMAVQGNKVLGLSGLIRPGDIVDVLVSFRMKDKSITKVVLENLKVLATGKELVASADGKKSSPIDVYTLEVTPDESEILALAATNGTLHFALRHRSDGETVLTEGADAKKTLSSYRGSKPKNKEEAVTITSDEPQYSIEILRGNIRNTIRVK</sequence>
<keyword evidence="1" id="KW-0472">Membrane</keyword>
<keyword evidence="1" id="KW-0812">Transmembrane</keyword>
<dbReference type="InterPro" id="IPR017592">
    <property type="entry name" value="Pilus_assmbl_Flp-typ_CpaB"/>
</dbReference>
<evidence type="ECO:0000259" key="2">
    <source>
        <dbReference type="SMART" id="SM00858"/>
    </source>
</evidence>
<reference evidence="3 4" key="1">
    <citation type="submission" date="2024-07" db="EMBL/GenBank/DDBJ databases">
        <title>Active virus-host system and metabolic interactions in a Lokiarchaeon culture.</title>
        <authorList>
            <person name="Ponce Toledo R.I."/>
            <person name="Rodrigues Oliveira T."/>
            <person name="Schleper C."/>
        </authorList>
    </citation>
    <scope>NUCLEOTIDE SEQUENCE [LARGE SCALE GENOMIC DNA]</scope>
    <source>
        <strain evidence="3 4">B35</strain>
    </source>
</reference>
<dbReference type="Gene3D" id="3.90.1210.10">
    <property type="entry name" value="Antifreeze-like/N-acetylneuraminic acid synthase C-terminal domain"/>
    <property type="match status" value="1"/>
</dbReference>
<dbReference type="CDD" id="cd11614">
    <property type="entry name" value="SAF_CpaB_FlgA_like"/>
    <property type="match status" value="1"/>
</dbReference>
<evidence type="ECO:0000313" key="4">
    <source>
        <dbReference type="Proteomes" id="UP001568358"/>
    </source>
</evidence>
<dbReference type="InterPro" id="IPR031571">
    <property type="entry name" value="RcpC_dom"/>
</dbReference>
<comment type="caution">
    <text evidence="3">The sequence shown here is derived from an EMBL/GenBank/DDBJ whole genome shotgun (WGS) entry which is preliminary data.</text>
</comment>
<dbReference type="Proteomes" id="UP001568358">
    <property type="component" value="Unassembled WGS sequence"/>
</dbReference>
<evidence type="ECO:0000256" key="1">
    <source>
        <dbReference type="SAM" id="Phobius"/>
    </source>
</evidence>
<dbReference type="Pfam" id="PF08666">
    <property type="entry name" value="SAF"/>
    <property type="match status" value="1"/>
</dbReference>
<organism evidence="3 4">
    <name type="scientific">Halodesulfovibrio aestuarii</name>
    <dbReference type="NCBI Taxonomy" id="126333"/>
    <lineage>
        <taxon>Bacteria</taxon>
        <taxon>Pseudomonadati</taxon>
        <taxon>Thermodesulfobacteriota</taxon>
        <taxon>Desulfovibrionia</taxon>
        <taxon>Desulfovibrionales</taxon>
        <taxon>Desulfovibrionaceae</taxon>
        <taxon>Halodesulfovibrio</taxon>
    </lineage>
</organism>